<keyword evidence="1" id="KW-0472">Membrane</keyword>
<name>A0ABZ3FWM9_9ACTN</name>
<dbReference type="RefSeq" id="WP_425310589.1">
    <property type="nucleotide sequence ID" value="NZ_CP154795.1"/>
</dbReference>
<feature type="transmembrane region" description="Helical" evidence="1">
    <location>
        <begin position="92"/>
        <end position="114"/>
    </location>
</feature>
<feature type="transmembrane region" description="Helical" evidence="1">
    <location>
        <begin position="58"/>
        <end position="80"/>
    </location>
</feature>
<feature type="transmembrane region" description="Helical" evidence="1">
    <location>
        <begin position="29"/>
        <end position="46"/>
    </location>
</feature>
<evidence type="ECO:0000313" key="3">
    <source>
        <dbReference type="Proteomes" id="UP001442841"/>
    </source>
</evidence>
<sequence>MQTIEKAVTMTENNETTTDRAGVRAKDHASMAVVLAAASIAWFTWGHQGGEISGWLEAGMGAGLLALIAAIVVMRGIRVAPSLAFDPAIRKVYWTSVIAEIVLIVGGVIVLNLIGQSAYLSTWTLAIVGLHFLPFVKAFRAPLLRWTAVACVVVAGIALWAGLAGWAPAPTIAGAGGGLVLLGFALLLMREARSQRPAMPVS</sequence>
<dbReference type="EMBL" id="CP154795">
    <property type="protein sequence ID" value="XAN09139.1"/>
    <property type="molecule type" value="Genomic_DNA"/>
</dbReference>
<evidence type="ECO:0000256" key="1">
    <source>
        <dbReference type="SAM" id="Phobius"/>
    </source>
</evidence>
<keyword evidence="3" id="KW-1185">Reference proteome</keyword>
<feature type="transmembrane region" description="Helical" evidence="1">
    <location>
        <begin position="143"/>
        <end position="163"/>
    </location>
</feature>
<reference evidence="2 3" key="1">
    <citation type="submission" date="2024-04" db="EMBL/GenBank/DDBJ databases">
        <title>Isolation of an actinomycete strain from pig manure.</title>
        <authorList>
            <person name="Gong T."/>
            <person name="Yu Z."/>
            <person name="An M."/>
            <person name="Wei C."/>
            <person name="Yang W."/>
            <person name="Liu L."/>
        </authorList>
    </citation>
    <scope>NUCLEOTIDE SEQUENCE [LARGE SCALE GENOMIC DNA]</scope>
    <source>
        <strain evidence="2 3">ZF39</strain>
    </source>
</reference>
<organism evidence="2 3">
    <name type="scientific">Ammonicoccus fulvus</name>
    <dbReference type="NCBI Taxonomy" id="3138240"/>
    <lineage>
        <taxon>Bacteria</taxon>
        <taxon>Bacillati</taxon>
        <taxon>Actinomycetota</taxon>
        <taxon>Actinomycetes</taxon>
        <taxon>Propionibacteriales</taxon>
        <taxon>Propionibacteriaceae</taxon>
        <taxon>Ammonicoccus</taxon>
    </lineage>
</organism>
<accession>A0ABZ3FWM9</accession>
<protein>
    <submittedName>
        <fullName evidence="2">Uncharacterized protein</fullName>
    </submittedName>
</protein>
<keyword evidence="1" id="KW-1133">Transmembrane helix</keyword>
<feature type="transmembrane region" description="Helical" evidence="1">
    <location>
        <begin position="169"/>
        <end position="189"/>
    </location>
</feature>
<dbReference type="Proteomes" id="UP001442841">
    <property type="component" value="Chromosome"/>
</dbReference>
<gene>
    <name evidence="2" type="ORF">AADG42_18055</name>
</gene>
<evidence type="ECO:0000313" key="2">
    <source>
        <dbReference type="EMBL" id="XAN09139.1"/>
    </source>
</evidence>
<keyword evidence="1" id="KW-0812">Transmembrane</keyword>
<feature type="transmembrane region" description="Helical" evidence="1">
    <location>
        <begin position="120"/>
        <end position="136"/>
    </location>
</feature>
<proteinExistence type="predicted"/>